<accession>A0A6G1DSJ4</accession>
<evidence type="ECO:0000313" key="2">
    <source>
        <dbReference type="Proteomes" id="UP000479710"/>
    </source>
</evidence>
<proteinExistence type="predicted"/>
<dbReference type="AlphaFoldDB" id="A0A6G1DSJ4"/>
<reference evidence="1 2" key="1">
    <citation type="submission" date="2019-11" db="EMBL/GenBank/DDBJ databases">
        <title>Whole genome sequence of Oryza granulata.</title>
        <authorList>
            <person name="Li W."/>
        </authorList>
    </citation>
    <scope>NUCLEOTIDE SEQUENCE [LARGE SCALE GENOMIC DNA]</scope>
    <source>
        <strain evidence="2">cv. Menghai</strain>
        <tissue evidence="1">Leaf</tissue>
    </source>
</reference>
<dbReference type="Proteomes" id="UP000479710">
    <property type="component" value="Unassembled WGS sequence"/>
</dbReference>
<organism evidence="1 2">
    <name type="scientific">Oryza meyeriana var. granulata</name>
    <dbReference type="NCBI Taxonomy" id="110450"/>
    <lineage>
        <taxon>Eukaryota</taxon>
        <taxon>Viridiplantae</taxon>
        <taxon>Streptophyta</taxon>
        <taxon>Embryophyta</taxon>
        <taxon>Tracheophyta</taxon>
        <taxon>Spermatophyta</taxon>
        <taxon>Magnoliopsida</taxon>
        <taxon>Liliopsida</taxon>
        <taxon>Poales</taxon>
        <taxon>Poaceae</taxon>
        <taxon>BOP clade</taxon>
        <taxon>Oryzoideae</taxon>
        <taxon>Oryzeae</taxon>
        <taxon>Oryzinae</taxon>
        <taxon>Oryza</taxon>
        <taxon>Oryza meyeriana</taxon>
    </lineage>
</organism>
<sequence>MDCHWADLLREISGRLHDAVDSTVRLPWKPQCPALLPWLLARVRRSVFPCSQLHSIFSNATW</sequence>
<name>A0A6G1DSJ4_9ORYZ</name>
<gene>
    <name evidence="1" type="ORF">E2562_036330</name>
</gene>
<comment type="caution">
    <text evidence="1">The sequence shown here is derived from an EMBL/GenBank/DDBJ whole genome shotgun (WGS) entry which is preliminary data.</text>
</comment>
<evidence type="ECO:0000313" key="1">
    <source>
        <dbReference type="EMBL" id="KAF0915467.1"/>
    </source>
</evidence>
<keyword evidence="2" id="KW-1185">Reference proteome</keyword>
<protein>
    <submittedName>
        <fullName evidence="1">Uncharacterized protein</fullName>
    </submittedName>
</protein>
<dbReference type="EMBL" id="SPHZ02000006">
    <property type="protein sequence ID" value="KAF0915467.1"/>
    <property type="molecule type" value="Genomic_DNA"/>
</dbReference>